<proteinExistence type="predicted"/>
<organism evidence="3 4">
    <name type="scientific">Motilibacter rhizosphaerae</name>
    <dbReference type="NCBI Taxonomy" id="598652"/>
    <lineage>
        <taxon>Bacteria</taxon>
        <taxon>Bacillati</taxon>
        <taxon>Actinomycetota</taxon>
        <taxon>Actinomycetes</taxon>
        <taxon>Motilibacterales</taxon>
        <taxon>Motilibacteraceae</taxon>
        <taxon>Motilibacter</taxon>
    </lineage>
</organism>
<dbReference type="CDD" id="cd01949">
    <property type="entry name" value="GGDEF"/>
    <property type="match status" value="1"/>
</dbReference>
<dbReference type="InterPro" id="IPR000160">
    <property type="entry name" value="GGDEF_dom"/>
</dbReference>
<dbReference type="EMBL" id="SGXD01000003">
    <property type="protein sequence ID" value="RZS87327.1"/>
    <property type="molecule type" value="Genomic_DNA"/>
</dbReference>
<dbReference type="InterPro" id="IPR001633">
    <property type="entry name" value="EAL_dom"/>
</dbReference>
<dbReference type="NCBIfam" id="TIGR00254">
    <property type="entry name" value="GGDEF"/>
    <property type="match status" value="1"/>
</dbReference>
<evidence type="ECO:0000259" key="1">
    <source>
        <dbReference type="PROSITE" id="PS50883"/>
    </source>
</evidence>
<feature type="domain" description="GGDEF" evidence="2">
    <location>
        <begin position="166"/>
        <end position="299"/>
    </location>
</feature>
<dbReference type="RefSeq" id="WP_130493459.1">
    <property type="nucleotide sequence ID" value="NZ_SGXD01000003.1"/>
</dbReference>
<evidence type="ECO:0000313" key="3">
    <source>
        <dbReference type="EMBL" id="RZS87327.1"/>
    </source>
</evidence>
<dbReference type="PROSITE" id="PS50883">
    <property type="entry name" value="EAL"/>
    <property type="match status" value="1"/>
</dbReference>
<protein>
    <submittedName>
        <fullName evidence="3">Diguanylate cyclase (GGDEF)-like protein</fullName>
    </submittedName>
</protein>
<dbReference type="Pfam" id="PF00990">
    <property type="entry name" value="GGDEF"/>
    <property type="match status" value="1"/>
</dbReference>
<feature type="domain" description="EAL" evidence="1">
    <location>
        <begin position="308"/>
        <end position="550"/>
    </location>
</feature>
<evidence type="ECO:0000313" key="4">
    <source>
        <dbReference type="Proteomes" id="UP000293638"/>
    </source>
</evidence>
<dbReference type="Gene3D" id="3.30.450.20">
    <property type="entry name" value="PAS domain"/>
    <property type="match status" value="1"/>
</dbReference>
<reference evidence="3 4" key="1">
    <citation type="submission" date="2019-02" db="EMBL/GenBank/DDBJ databases">
        <title>Genomic Encyclopedia of Type Strains, Phase IV (KMG-IV): sequencing the most valuable type-strain genomes for metagenomic binning, comparative biology and taxonomic classification.</title>
        <authorList>
            <person name="Goeker M."/>
        </authorList>
    </citation>
    <scope>NUCLEOTIDE SEQUENCE [LARGE SCALE GENOMIC DNA]</scope>
    <source>
        <strain evidence="3 4">DSM 45622</strain>
    </source>
</reference>
<evidence type="ECO:0000259" key="2">
    <source>
        <dbReference type="PROSITE" id="PS50887"/>
    </source>
</evidence>
<dbReference type="InterPro" id="IPR013656">
    <property type="entry name" value="PAS_4"/>
</dbReference>
<dbReference type="InterPro" id="IPR029787">
    <property type="entry name" value="Nucleotide_cyclase"/>
</dbReference>
<dbReference type="SUPFAM" id="SSF55785">
    <property type="entry name" value="PYP-like sensor domain (PAS domain)"/>
    <property type="match status" value="1"/>
</dbReference>
<dbReference type="Gene3D" id="3.20.20.450">
    <property type="entry name" value="EAL domain"/>
    <property type="match status" value="1"/>
</dbReference>
<dbReference type="SMART" id="SM00267">
    <property type="entry name" value="GGDEF"/>
    <property type="match status" value="1"/>
</dbReference>
<name>A0A4V2F4E5_9ACTN</name>
<dbReference type="AlphaFoldDB" id="A0A4V2F4E5"/>
<dbReference type="InterPro" id="IPR052155">
    <property type="entry name" value="Biofilm_reg_signaling"/>
</dbReference>
<gene>
    <name evidence="3" type="ORF">EV189_2752</name>
</gene>
<dbReference type="Pfam" id="PF08448">
    <property type="entry name" value="PAS_4"/>
    <property type="match status" value="1"/>
</dbReference>
<dbReference type="InterPro" id="IPR035965">
    <property type="entry name" value="PAS-like_dom_sf"/>
</dbReference>
<accession>A0A4V2F4E5</accession>
<dbReference type="InterPro" id="IPR043128">
    <property type="entry name" value="Rev_trsase/Diguanyl_cyclase"/>
</dbReference>
<dbReference type="InterPro" id="IPR000014">
    <property type="entry name" value="PAS"/>
</dbReference>
<dbReference type="PROSITE" id="PS50887">
    <property type="entry name" value="GGDEF"/>
    <property type="match status" value="1"/>
</dbReference>
<dbReference type="InterPro" id="IPR035919">
    <property type="entry name" value="EAL_sf"/>
</dbReference>
<dbReference type="CDD" id="cd01948">
    <property type="entry name" value="EAL"/>
    <property type="match status" value="1"/>
</dbReference>
<dbReference type="CDD" id="cd00130">
    <property type="entry name" value="PAS"/>
    <property type="match status" value="1"/>
</dbReference>
<dbReference type="SMART" id="SM00052">
    <property type="entry name" value="EAL"/>
    <property type="match status" value="1"/>
</dbReference>
<dbReference type="OrthoDB" id="23692at2"/>
<sequence length="550" mass="59066">MSSQQLDRTVAVPDEVLLSVLLDHTSDLLLVVAPPGEVVYASPSLLAQLADGDALVGRTALHLVHPTQRELAREVHYRCLQTGQPETVDLQLLLRTPSVELAYEPGRWFQVTMHPRPGLGLVVTGHDISARIAHAKELEHLAFHDRLTGLANRVRLERELDRPVRGRRAIMVLDLDGFARINERVGETGGDAVLRSTAWRLRRMIPAGGLCAYLGGDEFALLLTGIRSPAQAEVLAEQVVGALAEPVRVGDDVLTVTASAGLAIDVGDALHGDELLRRADSAMHLAKQQGRGRTVVFDSAAAARAAARAEVARRLAAAADEDELVLHYQPLLALASGRVHGAEALLRWDSSTGMVPPDEFIPVAEEAGLVHELGRWALRRACADLVALPGLTVSVNVSARQLHHDSFARSVEQALSSSGIAPERLVIELTESAVVEDPAAAQAVLGRLRRLGVGIALDDFGTGYSSLSYLLHLPVDTLKVDRSFVADIVTDRRTQLLVHGITTLAHDLGMSVTVEGVETEEQLEAIRQTGCDAVQGYLIGRPVPLAALSS</sequence>
<dbReference type="PANTHER" id="PTHR44757:SF2">
    <property type="entry name" value="BIOFILM ARCHITECTURE MAINTENANCE PROTEIN MBAA"/>
    <property type="match status" value="1"/>
</dbReference>
<dbReference type="SUPFAM" id="SSF141868">
    <property type="entry name" value="EAL domain-like"/>
    <property type="match status" value="1"/>
</dbReference>
<keyword evidence="4" id="KW-1185">Reference proteome</keyword>
<comment type="caution">
    <text evidence="3">The sequence shown here is derived from an EMBL/GenBank/DDBJ whole genome shotgun (WGS) entry which is preliminary data.</text>
</comment>
<dbReference type="PANTHER" id="PTHR44757">
    <property type="entry name" value="DIGUANYLATE CYCLASE DGCP"/>
    <property type="match status" value="1"/>
</dbReference>
<dbReference type="Gene3D" id="3.30.70.270">
    <property type="match status" value="1"/>
</dbReference>
<dbReference type="SMART" id="SM00091">
    <property type="entry name" value="PAS"/>
    <property type="match status" value="1"/>
</dbReference>
<dbReference type="SUPFAM" id="SSF55073">
    <property type="entry name" value="Nucleotide cyclase"/>
    <property type="match status" value="1"/>
</dbReference>
<dbReference type="Proteomes" id="UP000293638">
    <property type="component" value="Unassembled WGS sequence"/>
</dbReference>
<dbReference type="Pfam" id="PF00563">
    <property type="entry name" value="EAL"/>
    <property type="match status" value="1"/>
</dbReference>